<reference evidence="1" key="1">
    <citation type="submission" date="2015-08" db="EMBL/GenBank/DDBJ databases">
        <title>A diverse array of new viral sequences identified in worldwide populations of the Asian citrus psyllid (Diaphorina citri) using viral metagenomics.</title>
        <authorList>
            <person name="Nouri S."/>
            <person name="Salem N."/>
            <person name="Nigg J.C."/>
            <person name="Falk B.W."/>
        </authorList>
    </citation>
    <scope>NUCLEOTIDE SEQUENCE</scope>
    <source>
        <strain evidence="1">FL3</strain>
    </source>
</reference>
<sequence length="1133" mass="129589">MSEIHCLKAKVNYLFAEFSRFNNIYEWYNLMINNGYSKEEITKTLNESKELLDLKKLKVLTQATKSNIINKPPYESYATFHSLESYLIDITDTSFDDKINNVTTNISGMDNFNILILCDHTFDIIIYNYSGIYVSIQFSFTESQISIQYNSKKSSSTSNYSFKNVKYNINKNILVNEPWILIKSTGDGTSIFTFDFSYNESSSQIDVFLKEILNGPKLDDKRLNLMNVLSLALPPVTQDDKIIDLLKPILYPSVINSTVAFYDKNVAETSERIFIDQQSKLNTSSLTLASFLNVSNLTDTTVVKVSTNYSLKSEINVSTPIPDFKGVTNFSTTFEQDKFFWIFCGYTQNHGWAHDNYLDRTEVLGTLSIKDLSGYDKDTDQCLIRGSLNRLVFPIQVNRQGKNPDVTTCEIILKVTSVKAKGTDFMTPSTSYIFPLVKATGVMPNDPYRDDPLGFVSDSDLLAFASKDTSLKFEAEVDIKYTWQVAIYADDILPAMSNQMIISIRINDKDYTLNANITENREQSSIQYVYLTDQVESGLVTRINLPIGNSTPPLDTPDSVFDGVKFRGLRLKKDKFFDYQIGENTIDIPGATMERSNNYDHTVWDYSDKFFFYGDIEGCMNTTINNLDVQFVRQEVARTQIFPIDYGLNVTTKSYDSKQLYIRRVVDCYTKSTNYNGNILTNIDFIKNYNGGTVSKLKYELKYFFNKELFWTQTQPIIKFKISSLVTNQVDQLVLPDGFSTKIDTVGIIDDCVSSIKSLSRSVSKMTVWLNVVTERVEHITRAIDAIIKKLNSHQSTSHVIVHSLEIIGEIISISFPVVGVTFLLLGIAIDCATNIHDESYVDAFIDLVTFIVVGIYHRKTLGRIKDFLVDKCTLAKQKLIKASDYIRVNSRNVGFRYRNLSINTTSSSTSSFIWSSNSIRSRMMRLIRKANPEAFDLMETCQVMIQLKEKVTPKTQSTPFMLKYAKKLSNIGVENDISTVTFYFKYYKEFIIKDEKTVVEFPYEYVIDQENKKCHFTAKKLGIVKGNEIVGLSDIQFNEMLKDSLGVDINYTIFYHNYFMKKSLYTVDAQPLNTIIEIFKPVLISVSNYKPERINNSILKMCLLVMDDESRKSIPEIKDLYTHVIQNSEIEV</sequence>
<accession>A0A0U3SVY8</accession>
<organism evidence="1">
    <name type="scientific">Diaphorina citri reovirus</name>
    <dbReference type="NCBI Taxonomy" id="557218"/>
    <lineage>
        <taxon>Viruses</taxon>
        <taxon>Riboviria</taxon>
        <taxon>Orthornavirae</taxon>
        <taxon>Duplornaviricota</taxon>
        <taxon>Resentoviricetes</taxon>
        <taxon>Reovirales</taxon>
    </lineage>
</organism>
<proteinExistence type="predicted"/>
<evidence type="ECO:0000313" key="1">
    <source>
        <dbReference type="EMBL" id="ALV85430.1"/>
    </source>
</evidence>
<dbReference type="EMBL" id="KT698832">
    <property type="protein sequence ID" value="ALV85430.1"/>
    <property type="molecule type" value="Genomic_RNA"/>
</dbReference>
<name>A0A0U3SVY8_9REOV</name>
<protein>
    <submittedName>
        <fullName evidence="1">B spike</fullName>
    </submittedName>
</protein>